<reference evidence="1" key="2">
    <citation type="submission" date="2010-05" db="EMBL/GenBank/DDBJ databases">
        <title>The Genome Sequence of Magnaporthe poae strain ATCC 64411.</title>
        <authorList>
            <consortium name="The Broad Institute Genome Sequencing Platform"/>
            <consortium name="Broad Institute Genome Sequencing Center for Infectious Disease"/>
            <person name="Ma L.-J."/>
            <person name="Dead R."/>
            <person name="Young S."/>
            <person name="Zeng Q."/>
            <person name="Koehrsen M."/>
            <person name="Alvarado L."/>
            <person name="Berlin A."/>
            <person name="Chapman S.B."/>
            <person name="Chen Z."/>
            <person name="Freedman E."/>
            <person name="Gellesch M."/>
            <person name="Goldberg J."/>
            <person name="Griggs A."/>
            <person name="Gujja S."/>
            <person name="Heilman E.R."/>
            <person name="Heiman D."/>
            <person name="Hepburn T."/>
            <person name="Howarth C."/>
            <person name="Jen D."/>
            <person name="Larson L."/>
            <person name="Mehta T."/>
            <person name="Neiman D."/>
            <person name="Pearson M."/>
            <person name="Roberts A."/>
            <person name="Saif S."/>
            <person name="Shea T."/>
            <person name="Shenoy N."/>
            <person name="Sisk P."/>
            <person name="Stolte C."/>
            <person name="Sykes S."/>
            <person name="Walk T."/>
            <person name="White J."/>
            <person name="Yandava C."/>
            <person name="Haas B."/>
            <person name="Nusbaum C."/>
            <person name="Birren B."/>
        </authorList>
    </citation>
    <scope>NUCLEOTIDE SEQUENCE</scope>
    <source>
        <strain evidence="1">ATCC 64411</strain>
    </source>
</reference>
<dbReference type="STRING" id="644358.A0A0C4DQF2"/>
<dbReference type="OrthoDB" id="288942at2759"/>
<evidence type="ECO:0000313" key="1">
    <source>
        <dbReference type="EMBL" id="KLU83025.1"/>
    </source>
</evidence>
<accession>A0A0C4DQF2</accession>
<reference evidence="1" key="3">
    <citation type="submission" date="2011-03" db="EMBL/GenBank/DDBJ databases">
        <title>Annotation of Magnaporthe poae ATCC 64411.</title>
        <authorList>
            <person name="Ma L.-J."/>
            <person name="Dead R."/>
            <person name="Young S.K."/>
            <person name="Zeng Q."/>
            <person name="Gargeya S."/>
            <person name="Fitzgerald M."/>
            <person name="Haas B."/>
            <person name="Abouelleil A."/>
            <person name="Alvarado L."/>
            <person name="Arachchi H.M."/>
            <person name="Berlin A."/>
            <person name="Brown A."/>
            <person name="Chapman S.B."/>
            <person name="Chen Z."/>
            <person name="Dunbar C."/>
            <person name="Freedman E."/>
            <person name="Gearin G."/>
            <person name="Gellesch M."/>
            <person name="Goldberg J."/>
            <person name="Griggs A."/>
            <person name="Gujja S."/>
            <person name="Heiman D."/>
            <person name="Howarth C."/>
            <person name="Larson L."/>
            <person name="Lui A."/>
            <person name="MacDonald P.J.P."/>
            <person name="Mehta T."/>
            <person name="Montmayeur A."/>
            <person name="Murphy C."/>
            <person name="Neiman D."/>
            <person name="Pearson M."/>
            <person name="Priest M."/>
            <person name="Roberts A."/>
            <person name="Saif S."/>
            <person name="Shea T."/>
            <person name="Shenoy N."/>
            <person name="Sisk P."/>
            <person name="Stolte C."/>
            <person name="Sykes S."/>
            <person name="Yandava C."/>
            <person name="Wortman J."/>
            <person name="Nusbaum C."/>
            <person name="Birren B."/>
        </authorList>
    </citation>
    <scope>NUCLEOTIDE SEQUENCE</scope>
    <source>
        <strain evidence="1">ATCC 64411</strain>
    </source>
</reference>
<reference evidence="3" key="1">
    <citation type="submission" date="2010-05" db="EMBL/GenBank/DDBJ databases">
        <title>The genome sequence of Magnaporthe poae strain ATCC 64411.</title>
        <authorList>
            <person name="Ma L.-J."/>
            <person name="Dead R."/>
            <person name="Young S."/>
            <person name="Zeng Q."/>
            <person name="Koehrsen M."/>
            <person name="Alvarado L."/>
            <person name="Berlin A."/>
            <person name="Chapman S.B."/>
            <person name="Chen Z."/>
            <person name="Freedman E."/>
            <person name="Gellesch M."/>
            <person name="Goldberg J."/>
            <person name="Griggs A."/>
            <person name="Gujja S."/>
            <person name="Heilman E.R."/>
            <person name="Heiman D."/>
            <person name="Hepburn T."/>
            <person name="Howarth C."/>
            <person name="Jen D."/>
            <person name="Larson L."/>
            <person name="Mehta T."/>
            <person name="Neiman D."/>
            <person name="Pearson M."/>
            <person name="Roberts A."/>
            <person name="Saif S."/>
            <person name="Shea T."/>
            <person name="Shenoy N."/>
            <person name="Sisk P."/>
            <person name="Stolte C."/>
            <person name="Sykes S."/>
            <person name="Walk T."/>
            <person name="White J."/>
            <person name="Yandava C."/>
            <person name="Haas B."/>
            <person name="Nusbaum C."/>
            <person name="Birren B."/>
        </authorList>
    </citation>
    <scope>NUCLEOTIDE SEQUENCE [LARGE SCALE GENOMIC DNA]</scope>
    <source>
        <strain evidence="3">ATCC 64411 / 73-15</strain>
    </source>
</reference>
<dbReference type="EMBL" id="ADBL01000533">
    <property type="status" value="NOT_ANNOTATED_CDS"/>
    <property type="molecule type" value="Genomic_DNA"/>
</dbReference>
<dbReference type="EnsemblFungi" id="MAPG_02092T0">
    <property type="protein sequence ID" value="MAPG_02092T0"/>
    <property type="gene ID" value="MAPG_02092"/>
</dbReference>
<dbReference type="eggNOG" id="ENOG502ST8E">
    <property type="taxonomic scope" value="Eukaryota"/>
</dbReference>
<organism evidence="2 3">
    <name type="scientific">Magnaporthiopsis poae (strain ATCC 64411 / 73-15)</name>
    <name type="common">Kentucky bluegrass fungus</name>
    <name type="synonym">Magnaporthe poae</name>
    <dbReference type="NCBI Taxonomy" id="644358"/>
    <lineage>
        <taxon>Eukaryota</taxon>
        <taxon>Fungi</taxon>
        <taxon>Dikarya</taxon>
        <taxon>Ascomycota</taxon>
        <taxon>Pezizomycotina</taxon>
        <taxon>Sordariomycetes</taxon>
        <taxon>Sordariomycetidae</taxon>
        <taxon>Magnaporthales</taxon>
        <taxon>Magnaporthaceae</taxon>
        <taxon>Magnaporthiopsis</taxon>
    </lineage>
</organism>
<reference evidence="2" key="4">
    <citation type="journal article" date="2015" name="G3 (Bethesda)">
        <title>Genome sequences of three phytopathogenic species of the Magnaporthaceae family of fungi.</title>
        <authorList>
            <person name="Okagaki L.H."/>
            <person name="Nunes C.C."/>
            <person name="Sailsbery J."/>
            <person name="Clay B."/>
            <person name="Brown D."/>
            <person name="John T."/>
            <person name="Oh Y."/>
            <person name="Young N."/>
            <person name="Fitzgerald M."/>
            <person name="Haas B.J."/>
            <person name="Zeng Q."/>
            <person name="Young S."/>
            <person name="Adiconis X."/>
            <person name="Fan L."/>
            <person name="Levin J.Z."/>
            <person name="Mitchell T.K."/>
            <person name="Okubara P.A."/>
            <person name="Farman M.L."/>
            <person name="Kohn L.M."/>
            <person name="Birren B."/>
            <person name="Ma L.-J."/>
            <person name="Dean R.A."/>
        </authorList>
    </citation>
    <scope>NUCLEOTIDE SEQUENCE</scope>
    <source>
        <strain evidence="2">ATCC 64411 / 73-15</strain>
    </source>
</reference>
<dbReference type="Proteomes" id="UP000011715">
    <property type="component" value="Unassembled WGS sequence"/>
</dbReference>
<dbReference type="AlphaFoldDB" id="A0A0C4DQF2"/>
<evidence type="ECO:0000313" key="3">
    <source>
        <dbReference type="Proteomes" id="UP000011715"/>
    </source>
</evidence>
<proteinExistence type="predicted"/>
<dbReference type="EMBL" id="GL876967">
    <property type="protein sequence ID" value="KLU83025.1"/>
    <property type="molecule type" value="Genomic_DNA"/>
</dbReference>
<protein>
    <submittedName>
        <fullName evidence="1 2">Uncharacterized protein</fullName>
    </submittedName>
</protein>
<dbReference type="VEuPathDB" id="FungiDB:MAPG_02092"/>
<sequence>MYSAPHIFCATPTPRESLPFASPPCRPGSAMCPQCCEECKASPPAPEPFPIGDSYAYCEHEAETRGCTSQRAASETLEVLEPVATWKVDPQSNSLLFAKIPTEIRLQIFGYALTPWTFLHRDTRKYGRGLNRSRSTGPPWDEHSNLDPSRFDFRVRTDHNGDRDDDLAGYLDTLPDILPDPPCGSRSSSWCRPDCHGRPILTITLLQTCRRAFIEARSLVFKNPRFYWLNYRIRLGHPVPESRHGFEYGPYLGDELAWGDRRLAWEQRFKEIWFYGGPQFLVKIWDRTLELFEDVESITCFYSAWDSVKVHDAAGRRRPEDRPLVNPYACGFAAASRHDQLDVDMGLTANFDLSKALARDNSLPDGRPAWLPSGVFFRDWAWGKSFVTCTRLRTFTLVIDALEEFKDAMEQHVQWASRTWQLPLEPDNTSGYQYLSADGNPIQRTSWRGPNIYWLKHCVKCNVKIKLPNSECEEHTRIETLFRKGLGPRIYTWTITFTARTYSRRWSPRECYLRG</sequence>
<gene>
    <name evidence="1" type="ORF">MAPG_02092</name>
</gene>
<reference evidence="2" key="5">
    <citation type="submission" date="2015-06" db="UniProtKB">
        <authorList>
            <consortium name="EnsemblFungi"/>
        </authorList>
    </citation>
    <scope>IDENTIFICATION</scope>
    <source>
        <strain evidence="2">ATCC 64411</strain>
    </source>
</reference>
<name>A0A0C4DQF2_MAGP6</name>
<evidence type="ECO:0000313" key="2">
    <source>
        <dbReference type="EnsemblFungi" id="MAPG_02092T0"/>
    </source>
</evidence>
<keyword evidence="3" id="KW-1185">Reference proteome</keyword>